<proteinExistence type="predicted"/>
<evidence type="ECO:0000313" key="2">
    <source>
        <dbReference type="Proteomes" id="UP001174691"/>
    </source>
</evidence>
<reference evidence="1" key="1">
    <citation type="submission" date="2022-07" db="EMBL/GenBank/DDBJ databases">
        <title>Fungi with potential for degradation of polypropylene.</title>
        <authorList>
            <person name="Gostincar C."/>
        </authorList>
    </citation>
    <scope>NUCLEOTIDE SEQUENCE</scope>
    <source>
        <strain evidence="1">EXF-13287</strain>
    </source>
</reference>
<dbReference type="EMBL" id="JANBVN010000133">
    <property type="protein sequence ID" value="KAJ9139254.1"/>
    <property type="molecule type" value="Genomic_DNA"/>
</dbReference>
<organism evidence="1 2">
    <name type="scientific">Coniochaeta hoffmannii</name>
    <dbReference type="NCBI Taxonomy" id="91930"/>
    <lineage>
        <taxon>Eukaryota</taxon>
        <taxon>Fungi</taxon>
        <taxon>Dikarya</taxon>
        <taxon>Ascomycota</taxon>
        <taxon>Pezizomycotina</taxon>
        <taxon>Sordariomycetes</taxon>
        <taxon>Sordariomycetidae</taxon>
        <taxon>Coniochaetales</taxon>
        <taxon>Coniochaetaceae</taxon>
        <taxon>Coniochaeta</taxon>
    </lineage>
</organism>
<name>A0AA38RLG0_9PEZI</name>
<evidence type="ECO:0008006" key="3">
    <source>
        <dbReference type="Google" id="ProtNLM"/>
    </source>
</evidence>
<dbReference type="SUPFAM" id="SSF54695">
    <property type="entry name" value="POZ domain"/>
    <property type="match status" value="1"/>
</dbReference>
<evidence type="ECO:0000313" key="1">
    <source>
        <dbReference type="EMBL" id="KAJ9139254.1"/>
    </source>
</evidence>
<dbReference type="AlphaFoldDB" id="A0AA38RLG0"/>
<accession>A0AA38RLG0</accession>
<protein>
    <recommendedName>
        <fullName evidence="3">BTB domain-containing protein</fullName>
    </recommendedName>
</protein>
<comment type="caution">
    <text evidence="1">The sequence shown here is derived from an EMBL/GenBank/DDBJ whole genome shotgun (WGS) entry which is preliminary data.</text>
</comment>
<sequence length="209" mass="23815">MPDEVIFDSRGDLRLIVGGTYSFTVYSRVLARASTVFDTMLYGGGPEAKPAQGDWVVRLPGDRAYGLHILLDIIHGNIHRIENNIFKHTEDERDDNAALELLSAVAIMADKYDMLVVFSPWAESWLKSGKFRHRDILADKHWHSDLLRAAWVFGDETVTLHELHRLVVSISIRESWAGRVLRFAHPRGHQSLFSDDDRHILSDIGFDII</sequence>
<dbReference type="Gene3D" id="3.30.710.10">
    <property type="entry name" value="Potassium Channel Kv1.1, Chain A"/>
    <property type="match status" value="1"/>
</dbReference>
<keyword evidence="2" id="KW-1185">Reference proteome</keyword>
<gene>
    <name evidence="1" type="ORF">NKR19_g7517</name>
</gene>
<dbReference type="InterPro" id="IPR011333">
    <property type="entry name" value="SKP1/BTB/POZ_sf"/>
</dbReference>
<dbReference type="Proteomes" id="UP001174691">
    <property type="component" value="Unassembled WGS sequence"/>
</dbReference>